<feature type="compositionally biased region" description="Basic and acidic residues" evidence="2">
    <location>
        <begin position="801"/>
        <end position="810"/>
    </location>
</feature>
<feature type="compositionally biased region" description="Basic and acidic residues" evidence="2">
    <location>
        <begin position="587"/>
        <end position="597"/>
    </location>
</feature>
<feature type="compositionally biased region" description="Basic and acidic residues" evidence="2">
    <location>
        <begin position="1096"/>
        <end position="1105"/>
    </location>
</feature>
<accession>D0A931</accession>
<feature type="compositionally biased region" description="Basic and acidic residues" evidence="2">
    <location>
        <begin position="1000"/>
        <end position="1010"/>
    </location>
</feature>
<feature type="compositionally biased region" description="Basic and acidic residues" evidence="2">
    <location>
        <begin position="1391"/>
        <end position="1400"/>
    </location>
</feature>
<feature type="compositionally biased region" description="Basic and acidic residues" evidence="2">
    <location>
        <begin position="11"/>
        <end position="21"/>
    </location>
</feature>
<evidence type="ECO:0000256" key="1">
    <source>
        <dbReference type="SAM" id="Coils"/>
    </source>
</evidence>
<feature type="compositionally biased region" description="Polar residues" evidence="2">
    <location>
        <begin position="436"/>
        <end position="454"/>
    </location>
</feature>
<feature type="compositionally biased region" description="Basic and acidic residues" evidence="2">
    <location>
        <begin position="978"/>
        <end position="987"/>
    </location>
</feature>
<feature type="compositionally biased region" description="Basic and acidic residues" evidence="2">
    <location>
        <begin position="882"/>
        <end position="892"/>
    </location>
</feature>
<feature type="compositionally biased region" description="Basic and acidic residues" evidence="2">
    <location>
        <begin position="506"/>
        <end position="515"/>
    </location>
</feature>
<evidence type="ECO:0000256" key="2">
    <source>
        <dbReference type="SAM" id="MobiDB-lite"/>
    </source>
</evidence>
<feature type="compositionally biased region" description="Basic and acidic residues" evidence="2">
    <location>
        <begin position="705"/>
        <end position="715"/>
    </location>
</feature>
<feature type="coiled-coil region" evidence="1">
    <location>
        <begin position="159"/>
        <end position="186"/>
    </location>
</feature>
<feature type="compositionally biased region" description="Basic and acidic residues" evidence="2">
    <location>
        <begin position="1177"/>
        <end position="1187"/>
    </location>
</feature>
<protein>
    <submittedName>
        <fullName evidence="3">Uncharacterized protein</fullName>
    </submittedName>
</protein>
<reference evidence="4" key="1">
    <citation type="journal article" date="2010" name="PLoS Negl. Trop. Dis.">
        <title>The genome sequence of Trypanosoma brucei gambiense, causative agent of chronic human african trypanosomiasis.</title>
        <authorList>
            <person name="Jackson A.P."/>
            <person name="Sanders M."/>
            <person name="Berry A."/>
            <person name="McQuillan J."/>
            <person name="Aslett M.A."/>
            <person name="Quail M.A."/>
            <person name="Chukualim B."/>
            <person name="Capewell P."/>
            <person name="MacLeod A."/>
            <person name="Melville S.E."/>
            <person name="Gibson W."/>
            <person name="Barry J.D."/>
            <person name="Berriman M."/>
            <person name="Hertz-Fowler C."/>
        </authorList>
    </citation>
    <scope>NUCLEOTIDE SEQUENCE [LARGE SCALE GENOMIC DNA]</scope>
    <source>
        <strain evidence="4">MHOM/CI/86/DAL972</strain>
    </source>
</reference>
<feature type="region of interest" description="Disordered" evidence="2">
    <location>
        <begin position="429"/>
        <end position="1434"/>
    </location>
</feature>
<evidence type="ECO:0000313" key="4">
    <source>
        <dbReference type="Proteomes" id="UP000002316"/>
    </source>
</evidence>
<feature type="compositionally biased region" description="Basic and acidic residues" evidence="2">
    <location>
        <begin position="919"/>
        <end position="928"/>
    </location>
</feature>
<feature type="compositionally biased region" description="Basic and acidic residues" evidence="2">
    <location>
        <begin position="565"/>
        <end position="574"/>
    </location>
</feature>
<evidence type="ECO:0000313" key="3">
    <source>
        <dbReference type="EMBL" id="CBH18182.1"/>
    </source>
</evidence>
<feature type="compositionally biased region" description="Basic and acidic residues" evidence="2">
    <location>
        <begin position="528"/>
        <end position="538"/>
    </location>
</feature>
<feature type="compositionally biased region" description="Basic and acidic residues" evidence="2">
    <location>
        <begin position="1118"/>
        <end position="1128"/>
    </location>
</feature>
<feature type="compositionally biased region" description="Basic and acidic residues" evidence="2">
    <location>
        <begin position="646"/>
        <end position="656"/>
    </location>
</feature>
<feature type="compositionally biased region" description="Basic and acidic residues" evidence="2">
    <location>
        <begin position="1236"/>
        <end position="1246"/>
    </location>
</feature>
<dbReference type="Proteomes" id="UP000002316">
    <property type="component" value="Chromosome 11"/>
</dbReference>
<dbReference type="KEGG" id="tbg:TbgDal_XI13010"/>
<dbReference type="RefSeq" id="XP_011780446.1">
    <property type="nucleotide sequence ID" value="XM_011782144.1"/>
</dbReference>
<feature type="compositionally biased region" description="Basic and acidic residues" evidence="2">
    <location>
        <begin position="1214"/>
        <end position="1223"/>
    </location>
</feature>
<feature type="compositionally biased region" description="Basic and acidic residues" evidence="2">
    <location>
        <begin position="941"/>
        <end position="951"/>
    </location>
</feature>
<feature type="compositionally biased region" description="Polar residues" evidence="2">
    <location>
        <begin position="1424"/>
        <end position="1434"/>
    </location>
</feature>
<dbReference type="GeneID" id="23866467"/>
<feature type="compositionally biased region" description="Basic and acidic residues" evidence="2">
    <location>
        <begin position="624"/>
        <end position="633"/>
    </location>
</feature>
<feature type="compositionally biased region" description="Basic and acidic residues" evidence="2">
    <location>
        <begin position="683"/>
        <end position="692"/>
    </location>
</feature>
<feature type="compositionally biased region" description="Basic and acidic residues" evidence="2">
    <location>
        <begin position="1273"/>
        <end position="1282"/>
    </location>
</feature>
<feature type="compositionally biased region" description="Basic and acidic residues" evidence="2">
    <location>
        <begin position="1332"/>
        <end position="1341"/>
    </location>
</feature>
<organism evidence="3 4">
    <name type="scientific">Trypanosoma brucei gambiense (strain MHOM/CI/86/DAL972)</name>
    <dbReference type="NCBI Taxonomy" id="679716"/>
    <lineage>
        <taxon>Eukaryota</taxon>
        <taxon>Discoba</taxon>
        <taxon>Euglenozoa</taxon>
        <taxon>Kinetoplastea</taxon>
        <taxon>Metakinetoplastina</taxon>
        <taxon>Trypanosomatida</taxon>
        <taxon>Trypanosomatidae</taxon>
        <taxon>Trypanosoma</taxon>
    </lineage>
</organism>
<feature type="compositionally biased region" description="Basic and acidic residues" evidence="2">
    <location>
        <begin position="1354"/>
        <end position="1364"/>
    </location>
</feature>
<feature type="compositionally biased region" description="Basic and acidic residues" evidence="2">
    <location>
        <begin position="1059"/>
        <end position="1069"/>
    </location>
</feature>
<feature type="compositionally biased region" description="Basic and acidic residues" evidence="2">
    <location>
        <begin position="1037"/>
        <end position="1046"/>
    </location>
</feature>
<keyword evidence="1" id="KW-0175">Coiled coil</keyword>
<dbReference type="EMBL" id="FN554974">
    <property type="protein sequence ID" value="CBH18182.1"/>
    <property type="molecule type" value="Genomic_DNA"/>
</dbReference>
<feature type="compositionally biased region" description="Basic and acidic residues" evidence="2">
    <location>
        <begin position="1295"/>
        <end position="1305"/>
    </location>
</feature>
<proteinExistence type="predicted"/>
<feature type="compositionally biased region" description="Basic and acidic residues" evidence="2">
    <location>
        <begin position="764"/>
        <end position="774"/>
    </location>
</feature>
<feature type="compositionally biased region" description="Basic and acidic residues" evidence="2">
    <location>
        <begin position="455"/>
        <end position="479"/>
    </location>
</feature>
<feature type="compositionally biased region" description="Basic and acidic residues" evidence="2">
    <location>
        <begin position="1413"/>
        <end position="1423"/>
    </location>
</feature>
<name>D0A931_TRYB9</name>
<feature type="region of interest" description="Disordered" evidence="2">
    <location>
        <begin position="1480"/>
        <end position="1520"/>
    </location>
</feature>
<feature type="region of interest" description="Disordered" evidence="2">
    <location>
        <begin position="11"/>
        <end position="30"/>
    </location>
</feature>
<feature type="compositionally biased region" description="Basic and acidic residues" evidence="2">
    <location>
        <begin position="823"/>
        <end position="833"/>
    </location>
</feature>
<feature type="compositionally biased region" description="Basic and acidic residues" evidence="2">
    <location>
        <begin position="742"/>
        <end position="751"/>
    </location>
</feature>
<sequence length="1520" mass="169015">MLSVYKPRFLTGEKGRGDGRGGKHGRQTLLGPPSRGAVWPAVAGGGAWPIAAPVHLSPLPVPVATSHWALSGCRLPATIPTGKRLIGSCVNEMSNLNDSEKAICELMVGFLEHKSAAEAECIMSEVDEMVCSRRLLSQYSGVYASKCPGDANGGKDEPLRGKTQLIRFLRQQQEEKEEREKNWEQRRRQRIAREAAERRESRERWKKMFLHNLEGKSKREALPKTAKRKAQIGRCIDKETANIKHKQRRCEDEDFRLTSLSDSTFTDSLCGYPQHVPNVARPIRVPAATERFANASEKLTREVAGAQYIRVPREMPTSIRVASSDSENTEDIIEKTDKLVGDRLEVFNHGKTQTTRDPKNHLLQQFRKVITHRVMKDHSRQQKSSSKWQKKIINLRSTEVEKKTQDPTSITATVQYTKQEDDIKNKQNAISERELSTSTSQKQTETLITSNNQHSLDERHQSDDRQHSKRSESKKELQESLHSNKSAVKDGEPELEASQGSKKSQRSRESIREGLADDLQSQGSQHSKRSESKKELQESLHSNKSAVKDGEPELEASQGSKKSQRSRESIREGLADDLQSQGSQHSKRSESKKELQESLHSNKSAVKDGEPELEASQGSKKSQRSRESIREGFVDDLQSQGSQHSKRSESKKELQESLHSNKSAVKDGEPELEASQGSKKSQRSRESIREGLADDLQSQGSQHSKRSESKKELQESLHSNKSAVKDGEPELEASQGSNKSQRSRESIREGFADDLQSQGSQHSKRSESKKELQESLHSNKSAVKDGEPELEASQGSKKSQRSRESIREGLADDLQSQGSQHSKRSESKKELQESLHSNKSAVKDGEPELEASQGSKKSQRSRESIREGLADDLQSQGSQHSKRSESKKELQESLHSNKSAVKDGEPELEASQGSKKSQRSRESIREGFVDDLQSQGSQHSKRSESKKELQESLHSNKSAVKDGEPELEASQGSKKSQRSRESIREGFVDDLQSQGSQHSKRSESKKELQESLHSNKSAVKDGEPELEASQGSKKSQRSRESIREGLVDDLQSQGSQHSKRSESKKELQESLHSNKSAVKDGEPELEASQGSKKSQRSRESIREGLVDDLQSQGSQHSKRSESKKELQESLHSNKSAVKDGEPELEASQGSKKSQRSRESIREGLVDDLQSQGSQHSKRSESKKELQESLHSNKSAVKDGEPELEASQGSKKSQRSRESIREGFVDDLQSQGSQHSKRSESKKELQESLHSNKSAVKDGEPELEASQGSKKSQRSRESIREGFVDDLQSQGSQHSKRSESKKELQESLHSNKSAVKDGEPELEASQGSKKSQRSRESIREGFVDDLQSQGSQHSKRSESKKELQESLHSNKSAVKDGEPELEASQGSKKSQRSRESIREGLADDLQSQGSQHSKRSESKKELQESLHSNKSAVMTNGCSVDVRNSVGCRQEKNFSDCVGPLLSSRSHLSVHMDTRGDVDVSPPFHDISSAGAGAEAPLSMGQSVSSLDALPMPEFVGPLKG</sequence>
<feature type="compositionally biased region" description="Basic and acidic residues" evidence="2">
    <location>
        <begin position="1155"/>
        <end position="1164"/>
    </location>
</feature>
<gene>
    <name evidence="3" type="ORF">TbgDal_XI13010</name>
</gene>
<feature type="compositionally biased region" description="Basic and acidic residues" evidence="2">
    <location>
        <begin position="860"/>
        <end position="869"/>
    </location>
</feature>